<name>A0ACC7NTW7_9BACL</name>
<evidence type="ECO:0000313" key="2">
    <source>
        <dbReference type="Proteomes" id="UP001631969"/>
    </source>
</evidence>
<evidence type="ECO:0000313" key="1">
    <source>
        <dbReference type="EMBL" id="MFM9327605.1"/>
    </source>
</evidence>
<proteinExistence type="predicted"/>
<comment type="caution">
    <text evidence="1">The sequence shown here is derived from an EMBL/GenBank/DDBJ whole genome shotgun (WGS) entry which is preliminary data.</text>
</comment>
<dbReference type="EMBL" id="JBJURJ010000003">
    <property type="protein sequence ID" value="MFM9327605.1"/>
    <property type="molecule type" value="Genomic_DNA"/>
</dbReference>
<accession>A0ACC7NTW7</accession>
<keyword evidence="2" id="KW-1185">Reference proteome</keyword>
<protein>
    <submittedName>
        <fullName evidence="1">Uncharacterized protein</fullName>
    </submittedName>
</protein>
<sequence>MIALVKCMLTDLHRSNRYFMPAVCYGLLVLWMYSVRPNPVLESYSATVALAFGCALWFGFMAEGSEAPVQRELTMLHAGGWGRYGCGRLLLLGIWGFAFSLWGTLVPVVSGAFERSPTGLELTLSLYSHGAAFLLGAVISWLLAVLGVKPKSRLVMAMVILALALAAGGMESALPSWASGGTWLIPPAYRLMHVMAKYPSMHPGTATFWFMYPLAYAGLLLVPVLKYLPLQGSR</sequence>
<organism evidence="1 2">
    <name type="scientific">Paenibacillus mesotrionivorans</name>
    <dbReference type="NCBI Taxonomy" id="3160968"/>
    <lineage>
        <taxon>Bacteria</taxon>
        <taxon>Bacillati</taxon>
        <taxon>Bacillota</taxon>
        <taxon>Bacilli</taxon>
        <taxon>Bacillales</taxon>
        <taxon>Paenibacillaceae</taxon>
        <taxon>Paenibacillus</taxon>
    </lineage>
</organism>
<dbReference type="Proteomes" id="UP001631969">
    <property type="component" value="Unassembled WGS sequence"/>
</dbReference>
<gene>
    <name evidence="1" type="ORF">ACI1P1_04740</name>
</gene>
<reference evidence="1" key="1">
    <citation type="submission" date="2024-12" db="EMBL/GenBank/DDBJ databases">
        <authorList>
            <person name="Wu N."/>
        </authorList>
    </citation>
    <scope>NUCLEOTIDE SEQUENCE</scope>
    <source>
        <strain evidence="1">P15</strain>
    </source>
</reference>